<evidence type="ECO:0000256" key="2">
    <source>
        <dbReference type="ARBA" id="ARBA00022797"/>
    </source>
</evidence>
<dbReference type="eggNOG" id="COG5517">
    <property type="taxonomic scope" value="Bacteria"/>
</dbReference>
<dbReference type="InterPro" id="IPR032710">
    <property type="entry name" value="NTF2-like_dom_sf"/>
</dbReference>
<organism evidence="5 6">
    <name type="scientific">Marinobacterium lacunae</name>
    <dbReference type="NCBI Taxonomy" id="1232683"/>
    <lineage>
        <taxon>Bacteria</taxon>
        <taxon>Pseudomonadati</taxon>
        <taxon>Pseudomonadota</taxon>
        <taxon>Gammaproteobacteria</taxon>
        <taxon>Oceanospirillales</taxon>
        <taxon>Oceanospirillaceae</taxon>
        <taxon>Marinobacterium</taxon>
    </lineage>
</organism>
<dbReference type="CDD" id="cd00667">
    <property type="entry name" value="ring_hydroxylating_dioxygenases_beta"/>
    <property type="match status" value="1"/>
</dbReference>
<proteinExistence type="inferred from homology"/>
<evidence type="ECO:0000256" key="1">
    <source>
        <dbReference type="ARBA" id="ARBA00009570"/>
    </source>
</evidence>
<comment type="similarity">
    <text evidence="1">Belongs to the bacterial ring-hydroxylating dioxygenase beta subunit family.</text>
</comment>
<gene>
    <name evidence="5" type="ORF">ADIMK_0289</name>
</gene>
<dbReference type="OrthoDB" id="7446267at2"/>
<reference evidence="5 6" key="1">
    <citation type="submission" date="2014-04" db="EMBL/GenBank/DDBJ databases">
        <title>Marinobacterium kochiensis sp. nov., isolated from sediment sample collected from Kochi backwaters in Kerala, India.</title>
        <authorList>
            <person name="Singh A."/>
            <person name="Pinnaka A.K."/>
        </authorList>
    </citation>
    <scope>NUCLEOTIDE SEQUENCE [LARGE SCALE GENOMIC DNA]</scope>
    <source>
        <strain evidence="5 6">AK27</strain>
    </source>
</reference>
<keyword evidence="4 5" id="KW-0560">Oxidoreductase</keyword>
<dbReference type="EC" id="1.14.12.10" evidence="5"/>
<evidence type="ECO:0000256" key="4">
    <source>
        <dbReference type="ARBA" id="ARBA00023002"/>
    </source>
</evidence>
<dbReference type="AlphaFoldDB" id="A0A081G3H7"/>
<dbReference type="Gene3D" id="3.10.450.50">
    <property type="match status" value="1"/>
</dbReference>
<evidence type="ECO:0000256" key="3">
    <source>
        <dbReference type="ARBA" id="ARBA00022964"/>
    </source>
</evidence>
<keyword evidence="2" id="KW-0058">Aromatic hydrocarbons catabolism</keyword>
<sequence length="164" mass="19348">MSITYEEVRNFLYSESRALDDKQWDTWLGHYDKEAEFWVPSWDDDGELTTDPQSEISLIYYARRDGLEDRVFRIKTERSSASSLPEPRTQHMISNIELITASEHDAEVRYSWLTNSYRYKTTDTYYGSAELTLVRADSGELKIKRKKVVIKNDCIHHVVDVYHL</sequence>
<dbReference type="GO" id="GO:0019380">
    <property type="term" value="P:3-phenylpropionate catabolic process"/>
    <property type="evidence" value="ECO:0007669"/>
    <property type="project" value="TreeGrafter"/>
</dbReference>
<dbReference type="Pfam" id="PF00866">
    <property type="entry name" value="Ring_hydroxyl_B"/>
    <property type="match status" value="1"/>
</dbReference>
<dbReference type="GO" id="GO:0018623">
    <property type="term" value="F:benzoate 1,2-dioxygenase activity"/>
    <property type="evidence" value="ECO:0007669"/>
    <property type="project" value="UniProtKB-EC"/>
</dbReference>
<dbReference type="Proteomes" id="UP000028252">
    <property type="component" value="Unassembled WGS sequence"/>
</dbReference>
<dbReference type="RefSeq" id="WP_036182748.1">
    <property type="nucleotide sequence ID" value="NZ_JMQN01000011.1"/>
</dbReference>
<dbReference type="STRING" id="1232683.ADIMK_0289"/>
<protein>
    <submittedName>
        <fullName evidence="5">Benzoate 1,2-dioxygenase beta subunit</fullName>
        <ecNumber evidence="5">1.14.12.10</ecNumber>
    </submittedName>
</protein>
<keyword evidence="3 5" id="KW-0223">Dioxygenase</keyword>
<dbReference type="PATRIC" id="fig|1232683.4.peg.284"/>
<comment type="caution">
    <text evidence="5">The sequence shown here is derived from an EMBL/GenBank/DDBJ whole genome shotgun (WGS) entry which is preliminary data.</text>
</comment>
<dbReference type="InterPro" id="IPR000391">
    <property type="entry name" value="Rng_hydr_dOase-bsu"/>
</dbReference>
<name>A0A081G3H7_9GAMM</name>
<dbReference type="PANTHER" id="PTHR41534">
    <property type="entry name" value="BLR3401 PROTEIN"/>
    <property type="match status" value="1"/>
</dbReference>
<dbReference type="EMBL" id="JMQN01000011">
    <property type="protein sequence ID" value="KEA65332.1"/>
    <property type="molecule type" value="Genomic_DNA"/>
</dbReference>
<dbReference type="SUPFAM" id="SSF54427">
    <property type="entry name" value="NTF2-like"/>
    <property type="match status" value="1"/>
</dbReference>
<dbReference type="PANTHER" id="PTHR41534:SF1">
    <property type="entry name" value="BLR3401 PROTEIN"/>
    <property type="match status" value="1"/>
</dbReference>
<evidence type="ECO:0000313" key="5">
    <source>
        <dbReference type="EMBL" id="KEA65332.1"/>
    </source>
</evidence>
<keyword evidence="6" id="KW-1185">Reference proteome</keyword>
<evidence type="ECO:0000313" key="6">
    <source>
        <dbReference type="Proteomes" id="UP000028252"/>
    </source>
</evidence>
<accession>A0A081G3H7</accession>